<protein>
    <submittedName>
        <fullName evidence="2">Crotonase/enoyl-CoA hydratase family protein</fullName>
    </submittedName>
</protein>
<dbReference type="Proteomes" id="UP000319384">
    <property type="component" value="Unassembled WGS sequence"/>
</dbReference>
<dbReference type="Gene3D" id="3.90.226.10">
    <property type="entry name" value="2-enoyl-CoA Hydratase, Chain A, domain 1"/>
    <property type="match status" value="1"/>
</dbReference>
<dbReference type="NCBIfam" id="NF004858">
    <property type="entry name" value="PRK06213.1"/>
    <property type="match status" value="1"/>
</dbReference>
<dbReference type="EMBL" id="SHBH01000006">
    <property type="protein sequence ID" value="RZO26974.1"/>
    <property type="molecule type" value="Genomic_DNA"/>
</dbReference>
<dbReference type="InterPro" id="IPR001753">
    <property type="entry name" value="Enoyl-CoA_hydra/iso"/>
</dbReference>
<dbReference type="SUPFAM" id="SSF52096">
    <property type="entry name" value="ClpP/crotonase"/>
    <property type="match status" value="1"/>
</dbReference>
<dbReference type="GO" id="GO:0006635">
    <property type="term" value="P:fatty acid beta-oxidation"/>
    <property type="evidence" value="ECO:0007669"/>
    <property type="project" value="TreeGrafter"/>
</dbReference>
<dbReference type="GO" id="GO:0003824">
    <property type="term" value="F:catalytic activity"/>
    <property type="evidence" value="ECO:0007669"/>
    <property type="project" value="UniProtKB-ARBA"/>
</dbReference>
<dbReference type="Pfam" id="PF00378">
    <property type="entry name" value="ECH_1"/>
    <property type="match status" value="1"/>
</dbReference>
<organism evidence="2 3">
    <name type="scientific">SAR86 cluster bacterium</name>
    <dbReference type="NCBI Taxonomy" id="2030880"/>
    <lineage>
        <taxon>Bacteria</taxon>
        <taxon>Pseudomonadati</taxon>
        <taxon>Pseudomonadota</taxon>
        <taxon>Gammaproteobacteria</taxon>
        <taxon>SAR86 cluster</taxon>
    </lineage>
</organism>
<dbReference type="AlphaFoldDB" id="A0A520N0H1"/>
<evidence type="ECO:0000256" key="1">
    <source>
        <dbReference type="ARBA" id="ARBA00005254"/>
    </source>
</evidence>
<dbReference type="PANTHER" id="PTHR11941:SF54">
    <property type="entry name" value="ENOYL-COA HYDRATASE, MITOCHONDRIAL"/>
    <property type="match status" value="1"/>
</dbReference>
<comment type="caution">
    <text evidence="2">The sequence shown here is derived from an EMBL/GenBank/DDBJ whole genome shotgun (WGS) entry which is preliminary data.</text>
</comment>
<comment type="similarity">
    <text evidence="1">Belongs to the enoyl-CoA hydratase/isomerase family.</text>
</comment>
<dbReference type="InterPro" id="IPR029045">
    <property type="entry name" value="ClpP/crotonase-like_dom_sf"/>
</dbReference>
<accession>A0A520N0H1</accession>
<reference evidence="2 3" key="1">
    <citation type="submission" date="2019-02" db="EMBL/GenBank/DDBJ databases">
        <title>Prokaryotic population dynamics and viral predation in marine succession experiment using metagenomics: the confinement effect.</title>
        <authorList>
            <person name="Haro-Moreno J.M."/>
            <person name="Rodriguez-Valera F."/>
            <person name="Lopez-Perez M."/>
        </authorList>
    </citation>
    <scope>NUCLEOTIDE SEQUENCE [LARGE SCALE GENOMIC DNA]</scope>
    <source>
        <strain evidence="2">MED-G162</strain>
    </source>
</reference>
<sequence>MSDKLATLKKEENISVITLDDGKANVFSTKMSTDINECLDEVSKEDGCIVLTGREGMFSAGFDLKTLQGGDMDQIQEMTTTGFKLLSRIFSFPRPVIAACSGHGIALGTFLLCCCDYRIGIKGDFMLGANEMRTNMVIPPPILELIKFRVAQSHKYRAVLGAEMYTFENAKEAGLIDEVVDSNILMETAFNKAKDLATMGHPSYSMTKELYIAEPLKKINDGIDELNAN</sequence>
<proteinExistence type="inferred from homology"/>
<dbReference type="PANTHER" id="PTHR11941">
    <property type="entry name" value="ENOYL-COA HYDRATASE-RELATED"/>
    <property type="match status" value="1"/>
</dbReference>
<gene>
    <name evidence="2" type="ORF">EVA95_01230</name>
</gene>
<evidence type="ECO:0000313" key="3">
    <source>
        <dbReference type="Proteomes" id="UP000319384"/>
    </source>
</evidence>
<dbReference type="CDD" id="cd06558">
    <property type="entry name" value="crotonase-like"/>
    <property type="match status" value="1"/>
</dbReference>
<evidence type="ECO:0000313" key="2">
    <source>
        <dbReference type="EMBL" id="RZO26974.1"/>
    </source>
</evidence>
<name>A0A520N0H1_9GAMM</name>